<dbReference type="SUPFAM" id="SSF52540">
    <property type="entry name" value="P-loop containing nucleoside triphosphate hydrolases"/>
    <property type="match status" value="1"/>
</dbReference>
<gene>
    <name evidence="1" type="ORF">SAMN05216258_107265</name>
</gene>
<dbReference type="Gene3D" id="3.40.50.300">
    <property type="entry name" value="P-loop containing nucleotide triphosphate hydrolases"/>
    <property type="match status" value="1"/>
</dbReference>
<evidence type="ECO:0000313" key="1">
    <source>
        <dbReference type="EMBL" id="SFI52545.1"/>
    </source>
</evidence>
<sequence>MAPLFNGASWAGVERREPVRPPVPHDPAGATLVEMVGPAACGKTTLARALVAALQARGRAARLAASARPSEGEDDPRGWRTGAGPLLAPASRMAKAAALAPTLAGRPSAQRSTREILGALPPRSFMWELRYRRYLDQLGARWEEALAFPGATVFDQGFLSAVASLAALGRALDVAACARALDAAPRPDLAVRLDAPLERLEHRLTLRLRAQGPVERLLEPGPAAAPAQLAAFEALDVLLERRALRVLRLSVPDLDALPAAVARIEHEIAALRGETET</sequence>
<dbReference type="Proteomes" id="UP000199377">
    <property type="component" value="Unassembled WGS sequence"/>
</dbReference>
<keyword evidence="2" id="KW-1185">Reference proteome</keyword>
<protein>
    <submittedName>
        <fullName evidence="1">AAA domain-containing protein</fullName>
    </submittedName>
</protein>
<organism evidence="1 2">
    <name type="scientific">Albimonas pacifica</name>
    <dbReference type="NCBI Taxonomy" id="1114924"/>
    <lineage>
        <taxon>Bacteria</taxon>
        <taxon>Pseudomonadati</taxon>
        <taxon>Pseudomonadota</taxon>
        <taxon>Alphaproteobacteria</taxon>
        <taxon>Rhodobacterales</taxon>
        <taxon>Paracoccaceae</taxon>
        <taxon>Albimonas</taxon>
    </lineage>
</organism>
<dbReference type="RefSeq" id="WP_092861345.1">
    <property type="nucleotide sequence ID" value="NZ_FOQH01000007.1"/>
</dbReference>
<proteinExistence type="predicted"/>
<dbReference type="STRING" id="1114924.SAMN05216258_107265"/>
<dbReference type="EMBL" id="FOQH01000007">
    <property type="protein sequence ID" value="SFI52545.1"/>
    <property type="molecule type" value="Genomic_DNA"/>
</dbReference>
<name>A0A1I3IXF6_9RHOB</name>
<dbReference type="AlphaFoldDB" id="A0A1I3IXF6"/>
<evidence type="ECO:0000313" key="2">
    <source>
        <dbReference type="Proteomes" id="UP000199377"/>
    </source>
</evidence>
<dbReference type="InterPro" id="IPR027417">
    <property type="entry name" value="P-loop_NTPase"/>
</dbReference>
<accession>A0A1I3IXF6</accession>
<reference evidence="1 2" key="1">
    <citation type="submission" date="2016-10" db="EMBL/GenBank/DDBJ databases">
        <authorList>
            <person name="de Groot N.N."/>
        </authorList>
    </citation>
    <scope>NUCLEOTIDE SEQUENCE [LARGE SCALE GENOMIC DNA]</scope>
    <source>
        <strain evidence="1 2">CGMCC 1.11030</strain>
    </source>
</reference>
<dbReference type="OrthoDB" id="9800982at2"/>